<dbReference type="PANTHER" id="PTHR13780">
    <property type="entry name" value="AMP-ACTIVATED PROTEIN KINASE, GAMMA REGULATORY SUBUNIT"/>
    <property type="match status" value="1"/>
</dbReference>
<evidence type="ECO:0000259" key="5">
    <source>
        <dbReference type="PROSITE" id="PS51371"/>
    </source>
</evidence>
<evidence type="ECO:0000256" key="2">
    <source>
        <dbReference type="ARBA" id="ARBA00023122"/>
    </source>
</evidence>
<dbReference type="SMART" id="SM00116">
    <property type="entry name" value="CBS"/>
    <property type="match status" value="4"/>
</dbReference>
<dbReference type="InterPro" id="IPR046342">
    <property type="entry name" value="CBS_dom_sf"/>
</dbReference>
<keyword evidence="2 3" id="KW-0129">CBS domain</keyword>
<dbReference type="CDD" id="cd02205">
    <property type="entry name" value="CBS_pair_SF"/>
    <property type="match status" value="3"/>
</dbReference>
<dbReference type="EMBL" id="HBIZ01043672">
    <property type="protein sequence ID" value="CAE0775309.1"/>
    <property type="molecule type" value="Transcribed_RNA"/>
</dbReference>
<evidence type="ECO:0000313" key="6">
    <source>
        <dbReference type="EMBL" id="CAE0775309.1"/>
    </source>
</evidence>
<feature type="domain" description="CBS" evidence="5">
    <location>
        <begin position="130"/>
        <end position="187"/>
    </location>
</feature>
<feature type="signal peptide" evidence="4">
    <location>
        <begin position="1"/>
        <end position="21"/>
    </location>
</feature>
<feature type="domain" description="CBS" evidence="5">
    <location>
        <begin position="287"/>
        <end position="340"/>
    </location>
</feature>
<dbReference type="SUPFAM" id="SSF54631">
    <property type="entry name" value="CBS-domain pair"/>
    <property type="match status" value="2"/>
</dbReference>
<dbReference type="Pfam" id="PF00571">
    <property type="entry name" value="CBS"/>
    <property type="match status" value="4"/>
</dbReference>
<dbReference type="Gene3D" id="3.10.580.10">
    <property type="entry name" value="CBS-domain"/>
    <property type="match status" value="2"/>
</dbReference>
<organism evidence="6">
    <name type="scientific">Chrysotila carterae</name>
    <name type="common">Marine alga</name>
    <name type="synonym">Syracosphaera carterae</name>
    <dbReference type="NCBI Taxonomy" id="13221"/>
    <lineage>
        <taxon>Eukaryota</taxon>
        <taxon>Haptista</taxon>
        <taxon>Haptophyta</taxon>
        <taxon>Prymnesiophyceae</taxon>
        <taxon>Isochrysidales</taxon>
        <taxon>Isochrysidaceae</taxon>
        <taxon>Chrysotila</taxon>
    </lineage>
</organism>
<name>A0A7S4BSD3_CHRCT</name>
<evidence type="ECO:0000256" key="3">
    <source>
        <dbReference type="PROSITE-ProRule" id="PRU00703"/>
    </source>
</evidence>
<accession>A0A7S4BSD3</accession>
<dbReference type="InterPro" id="IPR000644">
    <property type="entry name" value="CBS_dom"/>
</dbReference>
<gene>
    <name evidence="6" type="ORF">PCAR00345_LOCUS27943</name>
</gene>
<keyword evidence="4" id="KW-0732">Signal</keyword>
<reference evidence="6" key="1">
    <citation type="submission" date="2021-01" db="EMBL/GenBank/DDBJ databases">
        <authorList>
            <person name="Corre E."/>
            <person name="Pelletier E."/>
            <person name="Niang G."/>
            <person name="Scheremetjew M."/>
            <person name="Finn R."/>
            <person name="Kale V."/>
            <person name="Holt S."/>
            <person name="Cochrane G."/>
            <person name="Meng A."/>
            <person name="Brown T."/>
            <person name="Cohen L."/>
        </authorList>
    </citation>
    <scope>NUCLEOTIDE SEQUENCE</scope>
    <source>
        <strain evidence="6">CCMP645</strain>
    </source>
</reference>
<feature type="domain" description="CBS" evidence="5">
    <location>
        <begin position="41"/>
        <end position="102"/>
    </location>
</feature>
<keyword evidence="1" id="KW-0677">Repeat</keyword>
<dbReference type="AlphaFoldDB" id="A0A7S4BSD3"/>
<evidence type="ECO:0000256" key="4">
    <source>
        <dbReference type="SAM" id="SignalP"/>
    </source>
</evidence>
<dbReference type="InterPro" id="IPR050511">
    <property type="entry name" value="AMPK_gamma/SDS23_families"/>
</dbReference>
<evidence type="ECO:0000256" key="1">
    <source>
        <dbReference type="ARBA" id="ARBA00022737"/>
    </source>
</evidence>
<feature type="domain" description="CBS" evidence="5">
    <location>
        <begin position="206"/>
        <end position="265"/>
    </location>
</feature>
<sequence>MLLLTWLCLFVFAAKELYTMASNLKPLELLQQLPIEDRAKLGRPLVSCYAGDTCKDALEKMRTTNLSCLPVFGSASEADNLVGLIDLSDIVNLVAKMHWNKLRNSTEHKKFSADWTQWGQYTVAQALTDRKRSPTTVADSATLADVAKVLVTTRVPRVLVRSGSGSIVGVITQTDVVNALHSNMAKLSADVANRQLSQFKHIQDKATRAVIAVDRDHLAIDAFRLMADEQISALPVIDFDGNRTPEGTLTHRDVRGVLDDADFPLGLYNQSALAFSLKMHGGHEAKLKPLSIALQLTSTLKDAVDTMHQYHIHQVWVMNEKNQVAHVVSLTDLLAEALNN</sequence>
<dbReference type="PROSITE" id="PS51371">
    <property type="entry name" value="CBS"/>
    <property type="match status" value="4"/>
</dbReference>
<proteinExistence type="predicted"/>
<protein>
    <recommendedName>
        <fullName evidence="5">CBS domain-containing protein</fullName>
    </recommendedName>
</protein>
<feature type="chain" id="PRO_5030902456" description="CBS domain-containing protein" evidence="4">
    <location>
        <begin position="22"/>
        <end position="340"/>
    </location>
</feature>